<feature type="compositionally biased region" description="Polar residues" evidence="1">
    <location>
        <begin position="88"/>
        <end position="99"/>
    </location>
</feature>
<sequence length="1220" mass="139657">MGRKPKVKGSIIDSEIIKYKDEIICQSSQKIAGINADVWKKISDNLSVDLIDKVTPGSVRMRVCRDGGKLLEILGLVPSSKFTKTDGHYNTSSESTLKPNIQDDPSSDESDCSSPKEKITFDITFSVEEWELIKPREKVYNEKKRGPRTYTMLTPYEWSNVIQDHFFLHTRLPCCLSFTKPYVSFYGMTFVNVYGKCSDCHSMFYGTIGEIPAMNARVVMKCSFHGDFRKTHCHKRRLIGSRKERVVNEMVNKKTDPSVFVREEAAVLMIEGDAIPAQIPNLGALRVAKHRALVSNRLDSDPIVALNKMKYLKDFLNTIHDIGYDKTFVYFWSNLQLQIYKDYSRKEKIITISFDATCGCVRKIKRNENIRSGSIFLYEGVMSIDQHTFTVMYMLSERHDTLSISTWLNRWLRCGVKSPKVVICDQSLALMSVLTQTFTQYKSLEQYLQVCYSIVVLKKEEELPTCFIRNDVNHFVHLISQWKEVKDSKFVRTKELIIRGMGLLILCTCIYEAEKILEACNSVANIPCAEKKKFLSKLISNKKHYLEFVEQIDTEYRQTNDDGYGDDNYTASTSLDSFKQWAQSIADKARENTQDIIGQFDNAQFLPSLEKCIVNTMKFFPCWSGIMRDIFGYGAETASGSRIEGNFNQLKNRLFKNESLPLRIDLFLEKLLMYYKGDHLLIQGDNQDWEDGISTENETVHNPVILDRSTIVYENNCVQHILPTEQEVMIDQYSIDDHTSLQCDTREDSISFENEPDPVQKTNDSLVFVHYDDNIFQDIQRTAEREINDEFQDEILVISKNINASDIEIDESRNIEKINKNKNYKKPIVQDILLNENQTCNDYTNKEYPTELYKCMFCKKSIPIFGCSVAISDGNEDYGQKRICKDCHRKKSEKMENNATETGFEYVDFNKKGSINPIFLLKNGNSFNNRAIMVPGVGNTVLSNTCSVDSMLSILASSAADSLKFKNIIINKSSSNTTAKLILKMISQNDFKDIYYERLLLVLQFIGDKVKYLVGGLKCIDMTDTAASTASKLMADMPSFIRNSRCQNNFCSVKNLETTSTMMSLNKFNDEFSIQVELNEYLKESEVKCVYCGHQRISSIRPTTHILVELISLPEDLEASTSAADIEKSSVTLVRQNFAKPNHTKLSEIEKNLTASSEMYYLRGVIHFHGGERQGLRTATGHYTASAFRGNGKWETYDDIKPKIQNTKQANDVEFVIYTI</sequence>
<organism evidence="2 3">
    <name type="scientific">Aphis craccivora</name>
    <name type="common">Cowpea aphid</name>
    <dbReference type="NCBI Taxonomy" id="307492"/>
    <lineage>
        <taxon>Eukaryota</taxon>
        <taxon>Metazoa</taxon>
        <taxon>Ecdysozoa</taxon>
        <taxon>Arthropoda</taxon>
        <taxon>Hexapoda</taxon>
        <taxon>Insecta</taxon>
        <taxon>Pterygota</taxon>
        <taxon>Neoptera</taxon>
        <taxon>Paraneoptera</taxon>
        <taxon>Hemiptera</taxon>
        <taxon>Sternorrhyncha</taxon>
        <taxon>Aphidomorpha</taxon>
        <taxon>Aphidoidea</taxon>
        <taxon>Aphididae</taxon>
        <taxon>Aphidini</taxon>
        <taxon>Aphis</taxon>
        <taxon>Aphis</taxon>
    </lineage>
</organism>
<dbReference type="AlphaFoldDB" id="A0A6G0XXR8"/>
<protein>
    <submittedName>
        <fullName evidence="2">USP domain-containing protein</fullName>
    </submittedName>
</protein>
<evidence type="ECO:0000256" key="1">
    <source>
        <dbReference type="SAM" id="MobiDB-lite"/>
    </source>
</evidence>
<dbReference type="EMBL" id="VUJU01007450">
    <property type="protein sequence ID" value="KAF0745538.1"/>
    <property type="molecule type" value="Genomic_DNA"/>
</dbReference>
<dbReference type="Proteomes" id="UP000478052">
    <property type="component" value="Unassembled WGS sequence"/>
</dbReference>
<evidence type="ECO:0000313" key="3">
    <source>
        <dbReference type="Proteomes" id="UP000478052"/>
    </source>
</evidence>
<feature type="region of interest" description="Disordered" evidence="1">
    <location>
        <begin position="85"/>
        <end position="115"/>
    </location>
</feature>
<dbReference type="InterPro" id="IPR038765">
    <property type="entry name" value="Papain-like_cys_pep_sf"/>
</dbReference>
<evidence type="ECO:0000313" key="2">
    <source>
        <dbReference type="EMBL" id="KAF0745538.1"/>
    </source>
</evidence>
<keyword evidence="3" id="KW-1185">Reference proteome</keyword>
<gene>
    <name evidence="2" type="ORF">FWK35_00031743</name>
</gene>
<dbReference type="SUPFAM" id="SSF54001">
    <property type="entry name" value="Cysteine proteinases"/>
    <property type="match status" value="1"/>
</dbReference>
<name>A0A6G0XXR8_APHCR</name>
<accession>A0A6G0XXR8</accession>
<comment type="caution">
    <text evidence="2">The sequence shown here is derived from an EMBL/GenBank/DDBJ whole genome shotgun (WGS) entry which is preliminary data.</text>
</comment>
<dbReference type="OrthoDB" id="7700560at2759"/>
<reference evidence="2 3" key="1">
    <citation type="submission" date="2019-08" db="EMBL/GenBank/DDBJ databases">
        <title>Whole genome of Aphis craccivora.</title>
        <authorList>
            <person name="Voronova N.V."/>
            <person name="Shulinski R.S."/>
            <person name="Bandarenka Y.V."/>
            <person name="Zhorov D.G."/>
            <person name="Warner D."/>
        </authorList>
    </citation>
    <scope>NUCLEOTIDE SEQUENCE [LARGE SCALE GENOMIC DNA]</scope>
    <source>
        <strain evidence="2">180601</strain>
        <tissue evidence="2">Whole Body</tissue>
    </source>
</reference>
<proteinExistence type="predicted"/>